<accession>A0A4Z2IHZ2</accession>
<name>A0A4Z2IHZ2_9TELE</name>
<comment type="caution">
    <text evidence="2">The sequence shown here is derived from an EMBL/GenBank/DDBJ whole genome shotgun (WGS) entry which is preliminary data.</text>
</comment>
<feature type="region of interest" description="Disordered" evidence="1">
    <location>
        <begin position="142"/>
        <end position="169"/>
    </location>
</feature>
<gene>
    <name evidence="2" type="ORF">EYF80_012282</name>
</gene>
<proteinExistence type="predicted"/>
<protein>
    <submittedName>
        <fullName evidence="2">Uncharacterized protein</fullName>
    </submittedName>
</protein>
<dbReference type="EMBL" id="SRLO01000082">
    <property type="protein sequence ID" value="TNN77468.1"/>
    <property type="molecule type" value="Genomic_DNA"/>
</dbReference>
<organism evidence="2 3">
    <name type="scientific">Liparis tanakae</name>
    <name type="common">Tanaka's snailfish</name>
    <dbReference type="NCBI Taxonomy" id="230148"/>
    <lineage>
        <taxon>Eukaryota</taxon>
        <taxon>Metazoa</taxon>
        <taxon>Chordata</taxon>
        <taxon>Craniata</taxon>
        <taxon>Vertebrata</taxon>
        <taxon>Euteleostomi</taxon>
        <taxon>Actinopterygii</taxon>
        <taxon>Neopterygii</taxon>
        <taxon>Teleostei</taxon>
        <taxon>Neoteleostei</taxon>
        <taxon>Acanthomorphata</taxon>
        <taxon>Eupercaria</taxon>
        <taxon>Perciformes</taxon>
        <taxon>Cottioidei</taxon>
        <taxon>Cottales</taxon>
        <taxon>Liparidae</taxon>
        <taxon>Liparis</taxon>
    </lineage>
</organism>
<evidence type="ECO:0000256" key="1">
    <source>
        <dbReference type="SAM" id="MobiDB-lite"/>
    </source>
</evidence>
<keyword evidence="3" id="KW-1185">Reference proteome</keyword>
<dbReference type="AlphaFoldDB" id="A0A4Z2IHZ2"/>
<evidence type="ECO:0000313" key="2">
    <source>
        <dbReference type="EMBL" id="TNN77468.1"/>
    </source>
</evidence>
<reference evidence="2 3" key="1">
    <citation type="submission" date="2019-03" db="EMBL/GenBank/DDBJ databases">
        <title>First draft genome of Liparis tanakae, snailfish: a comprehensive survey of snailfish specific genes.</title>
        <authorList>
            <person name="Kim W."/>
            <person name="Song I."/>
            <person name="Jeong J.-H."/>
            <person name="Kim D."/>
            <person name="Kim S."/>
            <person name="Ryu S."/>
            <person name="Song J.Y."/>
            <person name="Lee S.K."/>
        </authorList>
    </citation>
    <scope>NUCLEOTIDE SEQUENCE [LARGE SCALE GENOMIC DNA]</scope>
    <source>
        <tissue evidence="2">Muscle</tissue>
    </source>
</reference>
<evidence type="ECO:0000313" key="3">
    <source>
        <dbReference type="Proteomes" id="UP000314294"/>
    </source>
</evidence>
<dbReference type="Proteomes" id="UP000314294">
    <property type="component" value="Unassembled WGS sequence"/>
</dbReference>
<sequence>MKTAVRLASYRAQRTEGSSRPGHGRLIETKHPFEALQLQDRAGGGGGGRVLALFLRERDVPGGRRFGFWLGGSLVQALRGSRCLVRHIADEGSQEAPEQLFLLTAPVESEAGVIGQIAGPPRTHRANVEKQCDDVSNVPVLETKDQSGVPCDQPTPKTSPPAEPAPLSLQRKPDTCDIMHGDIAPPPHFTAPHSRERSAALTPPLQPALEPLHLQRTPAAAHLSPPQPSEARGEAGLFYGLALLQRNPAQVSQHLLLLGTLLFPCIESRTRVSTRLPAARGAFMRSVAPAHTRLASPFIRGGAPKWLF</sequence>